<keyword evidence="1" id="KW-0067">ATP-binding</keyword>
<gene>
    <name evidence="1" type="ORF">QLQ22_13855</name>
</gene>
<protein>
    <submittedName>
        <fullName evidence="1">ATP-binding cassette domain-containing protein</fullName>
    </submittedName>
</protein>
<evidence type="ECO:0000313" key="2">
    <source>
        <dbReference type="Proteomes" id="UP001226091"/>
    </source>
</evidence>
<keyword evidence="2" id="KW-1185">Reference proteome</keyword>
<reference evidence="2" key="1">
    <citation type="journal article" date="2025" name="Aquaculture">
        <title>Assessment of the bioflocculant production and safety properties of Metabacillus hrfriensis sp. nov. based on phenotypic and whole-genome sequencing analysis.</title>
        <authorList>
            <person name="Zhang R."/>
            <person name="Zhao Z."/>
            <person name="Luo L."/>
            <person name="Wang S."/>
            <person name="Guo K."/>
            <person name="Xu W."/>
        </authorList>
    </citation>
    <scope>NUCLEOTIDE SEQUENCE [LARGE SCALE GENOMIC DNA]</scope>
    <source>
        <strain evidence="2">CT-WN-B3</strain>
    </source>
</reference>
<accession>A0ACD4R629</accession>
<keyword evidence="1" id="KW-0547">Nucleotide-binding</keyword>
<dbReference type="EMBL" id="CP126116">
    <property type="protein sequence ID" value="WHZ55808.1"/>
    <property type="molecule type" value="Genomic_DNA"/>
</dbReference>
<evidence type="ECO:0000313" key="1">
    <source>
        <dbReference type="EMBL" id="WHZ55808.1"/>
    </source>
</evidence>
<organism evidence="1 2">
    <name type="scientific">Metabacillus hrfriensis</name>
    <dbReference type="NCBI Taxonomy" id="3048891"/>
    <lineage>
        <taxon>Bacteria</taxon>
        <taxon>Bacillati</taxon>
        <taxon>Bacillota</taxon>
        <taxon>Bacilli</taxon>
        <taxon>Bacillales</taxon>
        <taxon>Bacillaceae</taxon>
        <taxon>Metabacillus</taxon>
    </lineage>
</organism>
<name>A0ACD4R629_9BACI</name>
<dbReference type="Proteomes" id="UP001226091">
    <property type="component" value="Chromosome"/>
</dbReference>
<sequence length="290" mass="32660">MNENVKGATPVRSPILSFENVTYKYPDGTIALKDISFSIEHGKKIALIGNNGAGKSTLFLLLNGILKPTAGSIKFKDKKITYTRKEIRQIRKQAGIVFQNPETQLFSSSVYEDIKFGPKNLGLNPEELEKTVNEAMVLTETETLKDKPPHFLSIGQKKRVAFAGIIAMNPELMILDEPTAGLDPYYSMKIMELLQNWNNKNRTILLSTHNVDLAYEWADEVIILNNGKIIAHGSPAEVFQNAEAIQQSHLEKPWVMEIFENLAETKILSHKNYPKSKKELVEIMSTLNKC</sequence>
<proteinExistence type="predicted"/>